<evidence type="ECO:0000313" key="2">
    <source>
        <dbReference type="Proteomes" id="UP001275315"/>
    </source>
</evidence>
<dbReference type="Proteomes" id="UP001275315">
    <property type="component" value="Unassembled WGS sequence"/>
</dbReference>
<accession>A0ABU5CS03</accession>
<name>A0ABU5CS03_9BACI</name>
<dbReference type="RefSeq" id="WP_320378957.1">
    <property type="nucleotide sequence ID" value="NZ_JAWDIQ010000001.1"/>
</dbReference>
<sequence length="34" mass="3870">MEEQADGSFQLLQLLSTDPNDFLDQQYNPGTILK</sequence>
<protein>
    <submittedName>
        <fullName evidence="1">YlzJ-like family protein</fullName>
    </submittedName>
</protein>
<evidence type="ECO:0000313" key="1">
    <source>
        <dbReference type="EMBL" id="MDY0408205.1"/>
    </source>
</evidence>
<reference evidence="1 2" key="1">
    <citation type="submission" date="2023-10" db="EMBL/GenBank/DDBJ databases">
        <title>Virgibacillus soli CC-YMP-6 genome.</title>
        <authorList>
            <person name="Miliotis G."/>
            <person name="Sengupta P."/>
            <person name="Hameed A."/>
            <person name="Chuvochina M."/>
            <person name="Mcdonagh F."/>
            <person name="Simpson A.C."/>
            <person name="Singh N.K."/>
            <person name="Rekha P.D."/>
            <person name="Raman K."/>
            <person name="Hugenholtz P."/>
            <person name="Venkateswaran K."/>
        </authorList>
    </citation>
    <scope>NUCLEOTIDE SEQUENCE [LARGE SCALE GENOMIC DNA]</scope>
    <source>
        <strain evidence="1 2">CC-YMP-6</strain>
    </source>
</reference>
<dbReference type="EMBL" id="JAWDIQ010000001">
    <property type="protein sequence ID" value="MDY0408205.1"/>
    <property type="molecule type" value="Genomic_DNA"/>
</dbReference>
<gene>
    <name evidence="1" type="ORF">RWD45_05975</name>
</gene>
<organism evidence="1 2">
    <name type="scientific">Paracerasibacillus soli</name>
    <dbReference type="NCBI Taxonomy" id="480284"/>
    <lineage>
        <taxon>Bacteria</taxon>
        <taxon>Bacillati</taxon>
        <taxon>Bacillota</taxon>
        <taxon>Bacilli</taxon>
        <taxon>Bacillales</taxon>
        <taxon>Bacillaceae</taxon>
        <taxon>Paracerasibacillus</taxon>
    </lineage>
</organism>
<keyword evidence="2" id="KW-1185">Reference proteome</keyword>
<dbReference type="Pfam" id="PF14035">
    <property type="entry name" value="YlzJ"/>
    <property type="match status" value="1"/>
</dbReference>
<proteinExistence type="predicted"/>
<comment type="caution">
    <text evidence="1">The sequence shown here is derived from an EMBL/GenBank/DDBJ whole genome shotgun (WGS) entry which is preliminary data.</text>
</comment>
<dbReference type="InterPro" id="IPR025619">
    <property type="entry name" value="YlzJ"/>
</dbReference>